<reference evidence="1 2" key="1">
    <citation type="submission" date="2016-10" db="EMBL/GenBank/DDBJ databases">
        <title>Evaluation of Human, Animal and Environmental Mycobacterium chelonae Isolates by Core Genome Phylogenomic Analysis, Targeted Gene Comparison, and Anti-microbial Susceptibility Patterns: A Tale of Mistaken Identities.</title>
        <authorList>
            <person name="Fogelson S.B."/>
            <person name="Camus A.C."/>
            <person name="Lorenz W."/>
            <person name="Vasireddy R."/>
            <person name="Vasireddy S."/>
            <person name="Smith T."/>
            <person name="Brown-Elliott B.A."/>
            <person name="Wallace R.J.Jr."/>
            <person name="Hasan N.A."/>
            <person name="Reischl U."/>
            <person name="Sanchez S."/>
        </authorList>
    </citation>
    <scope>NUCLEOTIDE SEQUENCE [LARGE SCALE GENOMIC DNA]</scope>
    <source>
        <strain evidence="1 2">8528</strain>
    </source>
</reference>
<evidence type="ECO:0008006" key="3">
    <source>
        <dbReference type="Google" id="ProtNLM"/>
    </source>
</evidence>
<evidence type="ECO:0000313" key="1">
    <source>
        <dbReference type="EMBL" id="OHU13876.1"/>
    </source>
</evidence>
<organism evidence="1 2">
    <name type="scientific">Mycobacteroides saopaulense</name>
    <dbReference type="NCBI Taxonomy" id="1578165"/>
    <lineage>
        <taxon>Bacteria</taxon>
        <taxon>Bacillati</taxon>
        <taxon>Actinomycetota</taxon>
        <taxon>Actinomycetes</taxon>
        <taxon>Mycobacteriales</taxon>
        <taxon>Mycobacteriaceae</taxon>
        <taxon>Mycobacteroides</taxon>
    </lineage>
</organism>
<keyword evidence="2" id="KW-1185">Reference proteome</keyword>
<proteinExistence type="predicted"/>
<gene>
    <name evidence="1" type="ORF">BKG73_04185</name>
</gene>
<comment type="caution">
    <text evidence="1">The sequence shown here is derived from an EMBL/GenBank/DDBJ whole genome shotgun (WGS) entry which is preliminary data.</text>
</comment>
<evidence type="ECO:0000313" key="2">
    <source>
        <dbReference type="Proteomes" id="UP000179621"/>
    </source>
</evidence>
<sequence length="104" mass="10958">MPLWDRFDTRLGRATRQQLATIDATVAVRQAAVDAAAEVQKAKVDALTSTGGYAMQRAALVAQVQQQLALACPASSGDLDFLKTLTMVGVGQVVADTAAKVNRL</sequence>
<name>A0ABX3C5R7_9MYCO</name>
<protein>
    <recommendedName>
        <fullName evidence="3">ESX-1 secretion-associated protein</fullName>
    </recommendedName>
</protein>
<dbReference type="EMBL" id="MLIH01000002">
    <property type="protein sequence ID" value="OHU13876.1"/>
    <property type="molecule type" value="Genomic_DNA"/>
</dbReference>
<accession>A0ABX3C5R7</accession>
<dbReference type="Proteomes" id="UP000179621">
    <property type="component" value="Unassembled WGS sequence"/>
</dbReference>